<dbReference type="PhylomeDB" id="B3RQA9"/>
<gene>
    <name evidence="3" type="ORF">TRIADDRAFT_20890</name>
</gene>
<dbReference type="PANTHER" id="PTHR22957:SF547">
    <property type="entry name" value="TBC1 DOMAIN FAMILY MEMBER 16"/>
    <property type="match status" value="1"/>
</dbReference>
<evidence type="ECO:0000313" key="3">
    <source>
        <dbReference type="EMBL" id="EDV27793.1"/>
    </source>
</evidence>
<dbReference type="EMBL" id="DS985242">
    <property type="protein sequence ID" value="EDV27793.1"/>
    <property type="molecule type" value="Genomic_DNA"/>
</dbReference>
<sequence length="424" mass="49726">MENDIKPIFEMDTRSIKAIKIFLDTDTLYSGRLVLKSIQNQYKVFHFQHGGLDRLCKVFDVWHSCVTLLSSSPELNTRHYDICTPNGEAINLQIPRRDKVDSQVWRNLFDGQGRLVKKTQFKEAVFFAGIVEEMRKEVWKFLLEYYPYDSTFEQRQELKLQRTKIYKSINDKRQGISGEEQKTFYRKVECIVDKDVVRTDRSSQYYAGADNPHVQTLRRILLNYAIDNPVVGYTQGMSDLLAPLLVIMDNEIDAYWCFIGLMEKSVFLNTPQNDMEEQLGLLRELLRTMLPHFYAHCMKFLNGMELLFCHRWLLLCFRREVGEYQAQRIWEAAWSQHHTSYFHLFLCAAAISVYGDTVIEKDLSPDLTLLHFTSIQEMDGNLLLRRAHELLYDFLVQDIIPCTLMKILSDSGEWDSPPTPTIYC</sequence>
<reference evidence="3 4" key="1">
    <citation type="journal article" date="2008" name="Nature">
        <title>The Trichoplax genome and the nature of placozoans.</title>
        <authorList>
            <person name="Srivastava M."/>
            <person name="Begovic E."/>
            <person name="Chapman J."/>
            <person name="Putnam N.H."/>
            <person name="Hellsten U."/>
            <person name="Kawashima T."/>
            <person name="Kuo A."/>
            <person name="Mitros T."/>
            <person name="Salamov A."/>
            <person name="Carpenter M.L."/>
            <person name="Signorovitch A.Y."/>
            <person name="Moreno M.A."/>
            <person name="Kamm K."/>
            <person name="Grimwood J."/>
            <person name="Schmutz J."/>
            <person name="Shapiro H."/>
            <person name="Grigoriev I.V."/>
            <person name="Buss L.W."/>
            <person name="Schierwater B."/>
            <person name="Dellaporta S.L."/>
            <person name="Rokhsar D.S."/>
        </authorList>
    </citation>
    <scope>NUCLEOTIDE SEQUENCE [LARGE SCALE GENOMIC DNA]</scope>
    <source>
        <strain evidence="3 4">Grell-BS-1999</strain>
    </source>
</reference>
<dbReference type="PANTHER" id="PTHR22957">
    <property type="entry name" value="TBC1 DOMAIN FAMILY MEMBER GTPASE-ACTIVATING PROTEIN"/>
    <property type="match status" value="1"/>
</dbReference>
<dbReference type="FunFam" id="1.10.8.270:FF:000017">
    <property type="entry name" value="TBC1 domain family member 16"/>
    <property type="match status" value="1"/>
</dbReference>
<keyword evidence="1" id="KW-0343">GTPase activation</keyword>
<accession>B3RQA9</accession>
<dbReference type="Gene3D" id="1.10.472.80">
    <property type="entry name" value="Ypt/Rab-GAP domain of gyp1p, domain 3"/>
    <property type="match status" value="1"/>
</dbReference>
<dbReference type="AlphaFoldDB" id="B3RQA9"/>
<proteinExistence type="predicted"/>
<dbReference type="OrthoDB" id="10264062at2759"/>
<feature type="non-terminal residue" evidence="3">
    <location>
        <position position="424"/>
    </location>
</feature>
<dbReference type="CTD" id="6751367"/>
<evidence type="ECO:0000313" key="4">
    <source>
        <dbReference type="Proteomes" id="UP000009022"/>
    </source>
</evidence>
<dbReference type="PROSITE" id="PS50086">
    <property type="entry name" value="TBC_RABGAP"/>
    <property type="match status" value="1"/>
</dbReference>
<evidence type="ECO:0000256" key="1">
    <source>
        <dbReference type="ARBA" id="ARBA00022468"/>
    </source>
</evidence>
<dbReference type="InParanoid" id="B3RQA9"/>
<dbReference type="OMA" id="ECSGHHV"/>
<feature type="domain" description="Rab-GAP TBC" evidence="2">
    <location>
        <begin position="129"/>
        <end position="337"/>
    </location>
</feature>
<dbReference type="GO" id="GO:0005096">
    <property type="term" value="F:GTPase activator activity"/>
    <property type="evidence" value="ECO:0000318"/>
    <property type="project" value="GO_Central"/>
</dbReference>
<dbReference type="InterPro" id="IPR035969">
    <property type="entry name" value="Rab-GAP_TBC_sf"/>
</dbReference>
<dbReference type="STRING" id="10228.B3RQA9"/>
<dbReference type="Proteomes" id="UP000009022">
    <property type="component" value="Unassembled WGS sequence"/>
</dbReference>
<name>B3RQA9_TRIAD</name>
<dbReference type="FunCoup" id="B3RQA9">
    <property type="interactions" value="104"/>
</dbReference>
<dbReference type="FunFam" id="1.10.472.80:FF:000020">
    <property type="entry name" value="TBC1 domain family, member 16"/>
    <property type="match status" value="1"/>
</dbReference>
<dbReference type="KEGG" id="tad:TRIADDRAFT_20890"/>
<organism evidence="3 4">
    <name type="scientific">Trichoplax adhaerens</name>
    <name type="common">Trichoplax reptans</name>
    <dbReference type="NCBI Taxonomy" id="10228"/>
    <lineage>
        <taxon>Eukaryota</taxon>
        <taxon>Metazoa</taxon>
        <taxon>Placozoa</taxon>
        <taxon>Uniplacotomia</taxon>
        <taxon>Trichoplacea</taxon>
        <taxon>Trichoplacidae</taxon>
        <taxon>Trichoplax</taxon>
    </lineage>
</organism>
<dbReference type="Gene3D" id="1.10.8.270">
    <property type="entry name" value="putative rabgap domain of human tbc1 domain family member 14 like domains"/>
    <property type="match status" value="1"/>
</dbReference>
<dbReference type="SUPFAM" id="SSF47923">
    <property type="entry name" value="Ypt/Rab-GAP domain of gyp1p"/>
    <property type="match status" value="2"/>
</dbReference>
<protein>
    <recommendedName>
        <fullName evidence="2">Rab-GAP TBC domain-containing protein</fullName>
    </recommendedName>
</protein>
<dbReference type="GeneID" id="6751367"/>
<dbReference type="eggNOG" id="KOG2224">
    <property type="taxonomic scope" value="Eukaryota"/>
</dbReference>
<evidence type="ECO:0000259" key="2">
    <source>
        <dbReference type="PROSITE" id="PS50086"/>
    </source>
</evidence>
<dbReference type="RefSeq" id="XP_002109627.1">
    <property type="nucleotide sequence ID" value="XM_002109591.1"/>
</dbReference>
<dbReference type="GO" id="GO:0005769">
    <property type="term" value="C:early endosome"/>
    <property type="evidence" value="ECO:0000318"/>
    <property type="project" value="GO_Central"/>
</dbReference>
<dbReference type="HOGENOM" id="CLU_646527_0_0_1"/>
<keyword evidence="4" id="KW-1185">Reference proteome</keyword>
<dbReference type="InterPro" id="IPR000195">
    <property type="entry name" value="Rab-GAP-TBC_dom"/>
</dbReference>
<dbReference type="SMART" id="SM00164">
    <property type="entry name" value="TBC"/>
    <property type="match status" value="1"/>
</dbReference>
<dbReference type="Pfam" id="PF00566">
    <property type="entry name" value="RabGAP-TBC"/>
    <property type="match status" value="1"/>
</dbReference>